<dbReference type="EMBL" id="CADCTR010000038">
    <property type="protein sequence ID" value="CAA9213101.1"/>
    <property type="molecule type" value="Genomic_DNA"/>
</dbReference>
<dbReference type="SUPFAM" id="SSF51556">
    <property type="entry name" value="Metallo-dependent hydrolases"/>
    <property type="match status" value="1"/>
</dbReference>
<dbReference type="InterPro" id="IPR032466">
    <property type="entry name" value="Metal_Hydrolase"/>
</dbReference>
<reference evidence="1" key="1">
    <citation type="submission" date="2020-02" db="EMBL/GenBank/DDBJ databases">
        <authorList>
            <person name="Meier V. D."/>
        </authorList>
    </citation>
    <scope>NUCLEOTIDE SEQUENCE</scope>
    <source>
        <strain evidence="1">AVDCRST_MAG93</strain>
    </source>
</reference>
<dbReference type="Gene3D" id="3.20.20.140">
    <property type="entry name" value="Metal-dependent hydrolases"/>
    <property type="match status" value="1"/>
</dbReference>
<dbReference type="Pfam" id="PF01244">
    <property type="entry name" value="Peptidase_M19"/>
    <property type="match status" value="1"/>
</dbReference>
<organism evidence="1">
    <name type="scientific">uncultured Chloroflexia bacterium</name>
    <dbReference type="NCBI Taxonomy" id="1672391"/>
    <lineage>
        <taxon>Bacteria</taxon>
        <taxon>Bacillati</taxon>
        <taxon>Chloroflexota</taxon>
        <taxon>Chloroflexia</taxon>
        <taxon>environmental samples</taxon>
    </lineage>
</organism>
<feature type="non-terminal residue" evidence="1">
    <location>
        <position position="123"/>
    </location>
</feature>
<keyword evidence="1" id="KW-0645">Protease</keyword>
<keyword evidence="1" id="KW-0378">Hydrolase</keyword>
<sequence>MGRNAFPVVFDGHNDVLLRLGGPDGGGPDAFFERGNQGHLDLPRAREGGFGGGFFAVWIPSPQTPERTRRGLPPALDAAYALRRSMADTAMLFRIEDLSDGKFRVVRTAAELQRCLDEGVMPA</sequence>
<proteinExistence type="predicted"/>
<dbReference type="InterPro" id="IPR008257">
    <property type="entry name" value="Pept_M19"/>
</dbReference>
<dbReference type="EC" id="3.4.13.19" evidence="1"/>
<name>A0A6J4H3L3_9CHLR</name>
<dbReference type="PROSITE" id="PS51365">
    <property type="entry name" value="RENAL_DIPEPTIDASE_2"/>
    <property type="match status" value="1"/>
</dbReference>
<gene>
    <name evidence="1" type="ORF">AVDCRST_MAG93-117</name>
</gene>
<evidence type="ECO:0000313" key="1">
    <source>
        <dbReference type="EMBL" id="CAA9213101.1"/>
    </source>
</evidence>
<dbReference type="GO" id="GO:0006508">
    <property type="term" value="P:proteolysis"/>
    <property type="evidence" value="ECO:0007669"/>
    <property type="project" value="InterPro"/>
</dbReference>
<dbReference type="AlphaFoldDB" id="A0A6J4H3L3"/>
<protein>
    <submittedName>
        <fullName evidence="1">Microsomal dipeptidase</fullName>
        <ecNumber evidence="1">3.4.13.19</ecNumber>
    </submittedName>
</protein>
<accession>A0A6J4H3L3</accession>
<keyword evidence="1" id="KW-0224">Dipeptidase</keyword>
<dbReference type="GO" id="GO:0070573">
    <property type="term" value="F:metallodipeptidase activity"/>
    <property type="evidence" value="ECO:0007669"/>
    <property type="project" value="InterPro"/>
</dbReference>